<evidence type="ECO:0000313" key="1">
    <source>
        <dbReference type="EMBL" id="AUQ96259.1"/>
    </source>
</evidence>
<gene>
    <name evidence="1" type="ORF">PhaeoP66_03524</name>
</gene>
<accession>A0ABN5GTA7</accession>
<organism evidence="1 2">
    <name type="scientific">Phaeobacter inhibens</name>
    <dbReference type="NCBI Taxonomy" id="221822"/>
    <lineage>
        <taxon>Bacteria</taxon>
        <taxon>Pseudomonadati</taxon>
        <taxon>Pseudomonadota</taxon>
        <taxon>Alphaproteobacteria</taxon>
        <taxon>Rhodobacterales</taxon>
        <taxon>Roseobacteraceae</taxon>
        <taxon>Phaeobacter</taxon>
    </lineage>
</organism>
<reference evidence="1 2" key="1">
    <citation type="journal article" date="2017" name="Genome Biol. Evol.">
        <title>Trajectories and Drivers of Genome Evolution in Surface-Associated Marine Phaeobacter.</title>
        <authorList>
            <person name="Freese H.M."/>
            <person name="Sikorski J."/>
            <person name="Bunk B."/>
            <person name="Scheuner C."/>
            <person name="Meier-Kolthoff J.P."/>
            <person name="Sproer C."/>
            <person name="Gram L."/>
            <person name="Overmann J."/>
        </authorList>
    </citation>
    <scope>NUCLEOTIDE SEQUENCE [LARGE SCALE GENOMIC DNA]</scope>
    <source>
        <strain evidence="1 2">P66</strain>
    </source>
</reference>
<dbReference type="Proteomes" id="UP000236536">
    <property type="component" value="Chromosome"/>
</dbReference>
<dbReference type="EMBL" id="CP010705">
    <property type="protein sequence ID" value="AUQ96259.1"/>
    <property type="molecule type" value="Genomic_DNA"/>
</dbReference>
<name>A0ABN5GTA7_9RHOB</name>
<evidence type="ECO:0008006" key="3">
    <source>
        <dbReference type="Google" id="ProtNLM"/>
    </source>
</evidence>
<sequence length="450" mass="51441">MVGDNGKLWIAPRDGQGWRDEYVLAAVNWLCQLLPSAEIERRIASTESYFQTAKQRWAQGDRVPLFDKRDTISWYLHQGKRYADPNFRPDFFLPEGYRIAPVFRRLGQLLPNLIEVEAIEERAARILNKDRGQPDDALYELLVAGAYKCRGWDKVEFLEETPGLGKRNDIFVERGPEHWAIECKRTGRSGYAYEERVAAENIAQNGHSLSKRLGKSFVTLVQYKEEIIELGESYLESKIERFFEGSGPFEWDEDSSRGVVFDLPWHDLYVVLKHDDIYFGSSRMVELILGQYDPVMDFTMDGTWTPAEGRPLHATWVDQASLVVWRSTSEVAEQRKARHFRSVVGRASQQLPGDSPGAVHVGYENVGGNGVERLRHQLNQQTMLDFDPGETGLRMVYGNYFMPELVTSRNESCAVSETLAWYPVGGGREVHPLPEHMLFSDEDGLPGEHF</sequence>
<keyword evidence="2" id="KW-1185">Reference proteome</keyword>
<dbReference type="RefSeq" id="WP_102875143.1">
    <property type="nucleotide sequence ID" value="NZ_CP010599.1"/>
</dbReference>
<evidence type="ECO:0000313" key="2">
    <source>
        <dbReference type="Proteomes" id="UP000236536"/>
    </source>
</evidence>
<protein>
    <recommendedName>
        <fullName evidence="3">Restriction endonuclease</fullName>
    </recommendedName>
</protein>
<reference evidence="1 2" key="2">
    <citation type="journal article" date="2017" name="Int. J. Syst. Evol. Microbiol.">
        <title>Adaptation of Surface-Associated Bacteria to the Open Ocean: A Genomically Distinct Subpopulation of Phaeobacter gallaeciensis Colonizes Pacific Mesozooplankton.</title>
        <authorList>
            <person name="Freese H.M."/>
            <person name="Methner A."/>
            <person name="Overmann J."/>
        </authorList>
    </citation>
    <scope>NUCLEOTIDE SEQUENCE [LARGE SCALE GENOMIC DNA]</scope>
    <source>
        <strain evidence="1 2">P66</strain>
    </source>
</reference>
<proteinExistence type="predicted"/>